<proteinExistence type="predicted"/>
<dbReference type="AlphaFoldDB" id="A0A9P7ECZ4"/>
<dbReference type="GeneID" id="64624926"/>
<dbReference type="OrthoDB" id="2679535at2759"/>
<evidence type="ECO:0000313" key="1">
    <source>
        <dbReference type="EMBL" id="KAG1817221.1"/>
    </source>
</evidence>
<dbReference type="Proteomes" id="UP000807769">
    <property type="component" value="Unassembled WGS sequence"/>
</dbReference>
<organism evidence="1 2">
    <name type="scientific">Suillus subaureus</name>
    <dbReference type="NCBI Taxonomy" id="48587"/>
    <lineage>
        <taxon>Eukaryota</taxon>
        <taxon>Fungi</taxon>
        <taxon>Dikarya</taxon>
        <taxon>Basidiomycota</taxon>
        <taxon>Agaricomycotina</taxon>
        <taxon>Agaricomycetes</taxon>
        <taxon>Agaricomycetidae</taxon>
        <taxon>Boletales</taxon>
        <taxon>Suillineae</taxon>
        <taxon>Suillaceae</taxon>
        <taxon>Suillus</taxon>
    </lineage>
</organism>
<comment type="caution">
    <text evidence="1">The sequence shown here is derived from an EMBL/GenBank/DDBJ whole genome shotgun (WGS) entry which is preliminary data.</text>
</comment>
<reference evidence="1" key="1">
    <citation type="journal article" date="2020" name="New Phytol.">
        <title>Comparative genomics reveals dynamic genome evolution in host specialist ectomycorrhizal fungi.</title>
        <authorList>
            <person name="Lofgren L.A."/>
            <person name="Nguyen N.H."/>
            <person name="Vilgalys R."/>
            <person name="Ruytinx J."/>
            <person name="Liao H.L."/>
            <person name="Branco S."/>
            <person name="Kuo A."/>
            <person name="LaButti K."/>
            <person name="Lipzen A."/>
            <person name="Andreopoulos W."/>
            <person name="Pangilinan J."/>
            <person name="Riley R."/>
            <person name="Hundley H."/>
            <person name="Na H."/>
            <person name="Barry K."/>
            <person name="Grigoriev I.V."/>
            <person name="Stajich J.E."/>
            <person name="Kennedy P.G."/>
        </authorList>
    </citation>
    <scope>NUCLEOTIDE SEQUENCE</scope>
    <source>
        <strain evidence="1">MN1</strain>
    </source>
</reference>
<evidence type="ECO:0000313" key="2">
    <source>
        <dbReference type="Proteomes" id="UP000807769"/>
    </source>
</evidence>
<accession>A0A9P7ECZ4</accession>
<keyword evidence="2" id="KW-1185">Reference proteome</keyword>
<name>A0A9P7ECZ4_9AGAM</name>
<sequence>MEQHGEYLDIYQLKIDKAPTMAEIQLKLAKTEYADTGKTGLISWLLNGINLEGAQDALRVDIWQLPRNASAVQKAAVEEK</sequence>
<protein>
    <submittedName>
        <fullName evidence="1">Uncharacterized protein</fullName>
    </submittedName>
</protein>
<gene>
    <name evidence="1" type="ORF">BJ212DRAFT_1270704</name>
</gene>
<dbReference type="RefSeq" id="XP_041193640.1">
    <property type="nucleotide sequence ID" value="XM_041330909.1"/>
</dbReference>
<dbReference type="EMBL" id="JABBWG010000014">
    <property type="protein sequence ID" value="KAG1817221.1"/>
    <property type="molecule type" value="Genomic_DNA"/>
</dbReference>